<protein>
    <recommendedName>
        <fullName evidence="1">Carbohydrate-binding domain-containing protein</fullName>
    </recommendedName>
</protein>
<sequence length="205" mass="23617">MIVEVIGSKKELEDVEPFYVEQLLWGTQSIPKTYGYLGFVPKEGFYLKMVCEEKEPLRTYENVLDPVYRDSAMEAFFQFETERGGRGSAVYLNFEVNANGALLAAYGSGRTYRTFFTKEELEAFDCNAAVEEERWNFQLHIPLKILEEIYGPLNLGRGSRFSCNFYKISEAKEIEHYASCFPIHSEIPSFHMPEYFGEAVIAETI</sequence>
<dbReference type="GO" id="GO:0016052">
    <property type="term" value="P:carbohydrate catabolic process"/>
    <property type="evidence" value="ECO:0007669"/>
    <property type="project" value="InterPro"/>
</dbReference>
<organism evidence="2 3">
    <name type="scientific">Sporofaciens musculi</name>
    <dbReference type="NCBI Taxonomy" id="2681861"/>
    <lineage>
        <taxon>Bacteria</taxon>
        <taxon>Bacillati</taxon>
        <taxon>Bacillota</taxon>
        <taxon>Clostridia</taxon>
        <taxon>Lachnospirales</taxon>
        <taxon>Lachnospiraceae</taxon>
        <taxon>Sporofaciens</taxon>
    </lineage>
</organism>
<name>A0A7X3MLP9_9FIRM</name>
<dbReference type="Gene3D" id="2.60.40.1190">
    <property type="match status" value="1"/>
</dbReference>
<dbReference type="AlphaFoldDB" id="A0A7X3MLP9"/>
<evidence type="ECO:0000313" key="3">
    <source>
        <dbReference type="Proteomes" id="UP000460412"/>
    </source>
</evidence>
<evidence type="ECO:0000313" key="2">
    <source>
        <dbReference type="EMBL" id="MXP78726.1"/>
    </source>
</evidence>
<dbReference type="GO" id="GO:0030246">
    <property type="term" value="F:carbohydrate binding"/>
    <property type="evidence" value="ECO:0007669"/>
    <property type="project" value="InterPro"/>
</dbReference>
<dbReference type="InterPro" id="IPR010502">
    <property type="entry name" value="Carb-bd_dom_fam9"/>
</dbReference>
<dbReference type="CDD" id="cd09620">
    <property type="entry name" value="CBM9_like_3"/>
    <property type="match status" value="1"/>
</dbReference>
<keyword evidence="3" id="KW-1185">Reference proteome</keyword>
<reference evidence="2 3" key="1">
    <citation type="submission" date="2019-12" db="EMBL/GenBank/DDBJ databases">
        <title>Sporaefaciens musculi gen. nov., sp. nov., a novel bacterium isolated from the caecum of an obese mouse.</title>
        <authorList>
            <person name="Rasmussen T.S."/>
            <person name="Streidl T."/>
            <person name="Hitch T.C.A."/>
            <person name="Wortmann E."/>
            <person name="Deptula P."/>
            <person name="Hansen M."/>
            <person name="Nielsen D.S."/>
            <person name="Clavel T."/>
            <person name="Vogensen F.K."/>
        </authorList>
    </citation>
    <scope>NUCLEOTIDE SEQUENCE [LARGE SCALE GENOMIC DNA]</scope>
    <source>
        <strain evidence="2 3">WCA-9-b2</strain>
    </source>
</reference>
<dbReference type="Pfam" id="PF16011">
    <property type="entry name" value="CBM9_2"/>
    <property type="match status" value="1"/>
</dbReference>
<accession>A0A7X3MLP9</accession>
<proteinExistence type="predicted"/>
<comment type="caution">
    <text evidence="2">The sequence shown here is derived from an EMBL/GenBank/DDBJ whole genome shotgun (WGS) entry which is preliminary data.</text>
</comment>
<dbReference type="Proteomes" id="UP000460412">
    <property type="component" value="Unassembled WGS sequence"/>
</dbReference>
<gene>
    <name evidence="2" type="ORF">GN277_26315</name>
</gene>
<evidence type="ECO:0000259" key="1">
    <source>
        <dbReference type="Pfam" id="PF16011"/>
    </source>
</evidence>
<feature type="domain" description="Carbohydrate-binding" evidence="1">
    <location>
        <begin position="42"/>
        <end position="198"/>
    </location>
</feature>
<dbReference type="EMBL" id="WUQX01000001">
    <property type="protein sequence ID" value="MXP78726.1"/>
    <property type="molecule type" value="Genomic_DNA"/>
</dbReference>
<dbReference type="GO" id="GO:0004553">
    <property type="term" value="F:hydrolase activity, hydrolyzing O-glycosyl compounds"/>
    <property type="evidence" value="ECO:0007669"/>
    <property type="project" value="InterPro"/>
</dbReference>
<dbReference type="RefSeq" id="WP_159755752.1">
    <property type="nucleotide sequence ID" value="NZ_CATIFW010000024.1"/>
</dbReference>